<evidence type="ECO:0008006" key="3">
    <source>
        <dbReference type="Google" id="ProtNLM"/>
    </source>
</evidence>
<dbReference type="PANTHER" id="PTHR42685:SF21">
    <property type="entry name" value="DEHYDROGENASE (FLAVOPROTEIN)-LIKE PROTEIN"/>
    <property type="match status" value="1"/>
</dbReference>
<dbReference type="AlphaFoldDB" id="A0A2H0TJ65"/>
<reference evidence="2" key="1">
    <citation type="submission" date="2017-09" db="EMBL/GenBank/DDBJ databases">
        <title>Depth-based differentiation of microbial function through sediment-hosted aquifers and enrichment of novel symbionts in the deep terrestrial subsurface.</title>
        <authorList>
            <person name="Probst A.J."/>
            <person name="Ladd B."/>
            <person name="Jarett J.K."/>
            <person name="Geller-Mcgrath D.E."/>
            <person name="Sieber C.M.K."/>
            <person name="Emerson J.B."/>
            <person name="Anantharaman K."/>
            <person name="Thomas B.C."/>
            <person name="Malmstrom R."/>
            <person name="Stieglmeier M."/>
            <person name="Klingl A."/>
            <person name="Woyke T."/>
            <person name="Ryan C.M."/>
            <person name="Banfield J.F."/>
        </authorList>
    </citation>
    <scope>NUCLEOTIDE SEQUENCE [LARGE SCALE GENOMIC DNA]</scope>
</reference>
<dbReference type="InterPro" id="IPR050407">
    <property type="entry name" value="Geranylgeranyl_reductase"/>
</dbReference>
<dbReference type="PRINTS" id="PR00420">
    <property type="entry name" value="RNGMNOXGNASE"/>
</dbReference>
<sequence length="329" mass="37247">MKIAIIGAGICGLYLAWKLAEKGEEVTVFEKREKIGKEACSGLFSERILEFIPESQKLIQNQIDSVLIHFPKKTIKIRFPKRFFVMSHFELDNLVANLSQKAGAEIILGYNVPRNVLGMFQERFEKIIGCDGSNSVVRENLGLPTPDYRLAIQGFIPKSDNSNFVETWPTKSGFIWKIPRGKEIAEGSTFISHSRFAREVEYGIIDKPKEAKLLLEEFLRKNNLSLEKINSAFVPQGLIIPENPRITLCGDAAGLTKPWSGGGVIWGLMAAGLLLKNFPDFLKYKKTVENFFSTKILFSKMATRLVYFLGFKTPWLLPKEFKIEGDFLI</sequence>
<name>A0A2H0TJ65_9BACT</name>
<accession>A0A2H0TJ65</accession>
<comment type="caution">
    <text evidence="1">The sequence shown here is derived from an EMBL/GenBank/DDBJ whole genome shotgun (WGS) entry which is preliminary data.</text>
</comment>
<proteinExistence type="predicted"/>
<dbReference type="SUPFAM" id="SSF51905">
    <property type="entry name" value="FAD/NAD(P)-binding domain"/>
    <property type="match status" value="1"/>
</dbReference>
<evidence type="ECO:0000313" key="1">
    <source>
        <dbReference type="EMBL" id="PIR71592.1"/>
    </source>
</evidence>
<dbReference type="Gene3D" id="3.50.50.60">
    <property type="entry name" value="FAD/NAD(P)-binding domain"/>
    <property type="match status" value="1"/>
</dbReference>
<gene>
    <name evidence="1" type="ORF">COU43_01775</name>
</gene>
<dbReference type="InterPro" id="IPR036188">
    <property type="entry name" value="FAD/NAD-bd_sf"/>
</dbReference>
<organism evidence="1 2">
    <name type="scientific">Candidatus Nealsonbacteria bacterium CG10_big_fil_rev_8_21_14_0_10_37_25</name>
    <dbReference type="NCBI Taxonomy" id="1974711"/>
    <lineage>
        <taxon>Bacteria</taxon>
        <taxon>Candidatus Nealsoniibacteriota</taxon>
    </lineage>
</organism>
<dbReference type="EMBL" id="PFCK01000049">
    <property type="protein sequence ID" value="PIR71592.1"/>
    <property type="molecule type" value="Genomic_DNA"/>
</dbReference>
<evidence type="ECO:0000313" key="2">
    <source>
        <dbReference type="Proteomes" id="UP000228909"/>
    </source>
</evidence>
<protein>
    <recommendedName>
        <fullName evidence="3">FAD dependent oxidoreductase domain-containing protein</fullName>
    </recommendedName>
</protein>
<dbReference type="Pfam" id="PF13450">
    <property type="entry name" value="NAD_binding_8"/>
    <property type="match status" value="1"/>
</dbReference>
<dbReference type="PANTHER" id="PTHR42685">
    <property type="entry name" value="GERANYLGERANYL DIPHOSPHATE REDUCTASE"/>
    <property type="match status" value="1"/>
</dbReference>
<dbReference type="Proteomes" id="UP000228909">
    <property type="component" value="Unassembled WGS sequence"/>
</dbReference>